<dbReference type="EMBL" id="CM045770">
    <property type="protein sequence ID" value="KAI7991667.1"/>
    <property type="molecule type" value="Genomic_DNA"/>
</dbReference>
<keyword evidence="2" id="KW-1185">Reference proteome</keyword>
<protein>
    <submittedName>
        <fullName evidence="1">Uncharacterized protein</fullName>
    </submittedName>
</protein>
<dbReference type="Proteomes" id="UP001060215">
    <property type="component" value="Chromosome 13"/>
</dbReference>
<reference evidence="1 2" key="1">
    <citation type="journal article" date="2022" name="Plant J.">
        <title>Chromosome-level genome of Camellia lanceoleosa provides a valuable resource for understanding genome evolution and self-incompatibility.</title>
        <authorList>
            <person name="Gong W."/>
            <person name="Xiao S."/>
            <person name="Wang L."/>
            <person name="Liao Z."/>
            <person name="Chang Y."/>
            <person name="Mo W."/>
            <person name="Hu G."/>
            <person name="Li W."/>
            <person name="Zhao G."/>
            <person name="Zhu H."/>
            <person name="Hu X."/>
            <person name="Ji K."/>
            <person name="Xiang X."/>
            <person name="Song Q."/>
            <person name="Yuan D."/>
            <person name="Jin S."/>
            <person name="Zhang L."/>
        </authorList>
    </citation>
    <scope>NUCLEOTIDE SEQUENCE [LARGE SCALE GENOMIC DNA]</scope>
    <source>
        <strain evidence="1">SQ_2022a</strain>
    </source>
</reference>
<evidence type="ECO:0000313" key="2">
    <source>
        <dbReference type="Proteomes" id="UP001060215"/>
    </source>
</evidence>
<name>A0ACC0FU98_9ERIC</name>
<proteinExistence type="predicted"/>
<organism evidence="1 2">
    <name type="scientific">Camellia lanceoleosa</name>
    <dbReference type="NCBI Taxonomy" id="1840588"/>
    <lineage>
        <taxon>Eukaryota</taxon>
        <taxon>Viridiplantae</taxon>
        <taxon>Streptophyta</taxon>
        <taxon>Embryophyta</taxon>
        <taxon>Tracheophyta</taxon>
        <taxon>Spermatophyta</taxon>
        <taxon>Magnoliopsida</taxon>
        <taxon>eudicotyledons</taxon>
        <taxon>Gunneridae</taxon>
        <taxon>Pentapetalae</taxon>
        <taxon>asterids</taxon>
        <taxon>Ericales</taxon>
        <taxon>Theaceae</taxon>
        <taxon>Camellia</taxon>
    </lineage>
</organism>
<sequence>MLGFPIKNRETVLRLAVEQLLNSSSWLLCFLPPTSPLPQPPSSSSTSSSTSTPLSSSPPSSHYCHGYKLADRQLTDWNTERICLATIQTTLLLLQLPSNSHSQATLQHQQMALFLSLCSVLFIFSLYSIYASAALPPQSHLDGLLANGDFETPPKPSNLNKTVIKGKRSLPNWEINGLVEYMSGGPQPGGFYFAIPRGAHAVRLGNEASISQTVTVNTIGAIYSLTFGATRTCALDEVLRVSASGFSADLPIQTLYSSDGGDTYGWAFMASSKLSVKTSFPSLGAFAWTKPVGGNDSREESDNIDWDTEDELEIQNFPLSSCSSLTNPGGEAIVMCWRVDTKVIYITKKQEHIRKPCSIQKLNLQRIYFSFDLSRGFTNTRLFDIIFPPLSLDDYAAADDQYEQNLKKETLVFFMLAT</sequence>
<evidence type="ECO:0000313" key="1">
    <source>
        <dbReference type="EMBL" id="KAI7991667.1"/>
    </source>
</evidence>
<gene>
    <name evidence="1" type="ORF">LOK49_LG12G03004</name>
</gene>
<comment type="caution">
    <text evidence="1">The sequence shown here is derived from an EMBL/GenBank/DDBJ whole genome shotgun (WGS) entry which is preliminary data.</text>
</comment>
<accession>A0ACC0FU98</accession>